<dbReference type="SUPFAM" id="SSF53474">
    <property type="entry name" value="alpha/beta-Hydrolases"/>
    <property type="match status" value="1"/>
</dbReference>
<protein>
    <recommendedName>
        <fullName evidence="2">Peptidase S9 prolyl oligopeptidase catalytic domain-containing protein</fullName>
    </recommendedName>
</protein>
<gene>
    <name evidence="3" type="ORF">A2160_03655</name>
</gene>
<dbReference type="GO" id="GO:0004553">
    <property type="term" value="F:hydrolase activity, hydrolyzing O-glycosyl compounds"/>
    <property type="evidence" value="ECO:0007669"/>
    <property type="project" value="TreeGrafter"/>
</dbReference>
<reference evidence="3 4" key="1">
    <citation type="journal article" date="2016" name="Nat. Commun.">
        <title>Thousands of microbial genomes shed light on interconnected biogeochemical processes in an aquifer system.</title>
        <authorList>
            <person name="Anantharaman K."/>
            <person name="Brown C.T."/>
            <person name="Hug L.A."/>
            <person name="Sharon I."/>
            <person name="Castelle C.J."/>
            <person name="Probst A.J."/>
            <person name="Thomas B.C."/>
            <person name="Singh A."/>
            <person name="Wilkins M.J."/>
            <person name="Karaoz U."/>
            <person name="Brodie E.L."/>
            <person name="Williams K.H."/>
            <person name="Hubbard S.S."/>
            <person name="Banfield J.F."/>
        </authorList>
    </citation>
    <scope>NUCLEOTIDE SEQUENCE [LARGE SCALE GENOMIC DNA]</scope>
</reference>
<dbReference type="Gene3D" id="3.40.50.1820">
    <property type="entry name" value="alpha/beta hydrolase"/>
    <property type="match status" value="1"/>
</dbReference>
<name>A0A1F5E8Q5_9BACT</name>
<proteinExistence type="predicted"/>
<comment type="caution">
    <text evidence="3">The sequence shown here is derived from an EMBL/GenBank/DDBJ whole genome shotgun (WGS) entry which is preliminary data.</text>
</comment>
<dbReference type="EMBL" id="MEZK01000005">
    <property type="protein sequence ID" value="OGD63745.1"/>
    <property type="molecule type" value="Genomic_DNA"/>
</dbReference>
<sequence>MEPKVFFKNSKGNKLCGVFAGPFSDKNKLIVLMCHGFSSTKNTTNFLKLKDILEKNHISSFRFDFYGHGESEGLFEDITVSEAVNDILQAIKYLKENGFKKISLLGSSFGGMACIMAASKISDLLFLVLKSPVSDYPDLEYTTRGKKGIEDWKCRGFTHYEDDDKRLRLNYSFFEDFANNDAYKAAPKINIPTLIVHGDKDTEVQPKQSMKLVKLIPNGTLYLVKGSDHRYTKPEHAEEMLRVISEFIINMKNKAVS</sequence>
<accession>A0A1F5E8Q5</accession>
<dbReference type="PANTHER" id="PTHR16138:SF7">
    <property type="entry name" value="PALMITOYL-PROTEIN THIOESTERASE ABHD10, MITOCHONDRIAL"/>
    <property type="match status" value="1"/>
</dbReference>
<dbReference type="GO" id="GO:0008236">
    <property type="term" value="F:serine-type peptidase activity"/>
    <property type="evidence" value="ECO:0007669"/>
    <property type="project" value="InterPro"/>
</dbReference>
<dbReference type="Pfam" id="PF00326">
    <property type="entry name" value="Peptidase_S9"/>
    <property type="match status" value="1"/>
</dbReference>
<dbReference type="GO" id="GO:0006508">
    <property type="term" value="P:proteolysis"/>
    <property type="evidence" value="ECO:0007669"/>
    <property type="project" value="InterPro"/>
</dbReference>
<dbReference type="InterPro" id="IPR052382">
    <property type="entry name" value="ABHD10_acyl-thioesterase"/>
</dbReference>
<dbReference type="InterPro" id="IPR001375">
    <property type="entry name" value="Peptidase_S9_cat"/>
</dbReference>
<evidence type="ECO:0000256" key="1">
    <source>
        <dbReference type="ARBA" id="ARBA00022801"/>
    </source>
</evidence>
<dbReference type="Proteomes" id="UP000177006">
    <property type="component" value="Unassembled WGS sequence"/>
</dbReference>
<feature type="domain" description="Peptidase S9 prolyl oligopeptidase catalytic" evidence="2">
    <location>
        <begin position="83"/>
        <end position="251"/>
    </location>
</feature>
<dbReference type="InterPro" id="IPR029058">
    <property type="entry name" value="AB_hydrolase_fold"/>
</dbReference>
<evidence type="ECO:0000313" key="4">
    <source>
        <dbReference type="Proteomes" id="UP000177006"/>
    </source>
</evidence>
<organism evidence="3 4">
    <name type="scientific">Candidatus Beckwithbacteria bacterium RBG_13_42_9</name>
    <dbReference type="NCBI Taxonomy" id="1797457"/>
    <lineage>
        <taxon>Bacteria</taxon>
        <taxon>Candidatus Beckwithiibacteriota</taxon>
    </lineage>
</organism>
<keyword evidence="1" id="KW-0378">Hydrolase</keyword>
<dbReference type="PANTHER" id="PTHR16138">
    <property type="entry name" value="MYCOPHENOLIC ACID ACYL-GLUCURONIDE ESTERASE, MITOCHONDRIAL"/>
    <property type="match status" value="1"/>
</dbReference>
<evidence type="ECO:0000313" key="3">
    <source>
        <dbReference type="EMBL" id="OGD63745.1"/>
    </source>
</evidence>
<evidence type="ECO:0000259" key="2">
    <source>
        <dbReference type="Pfam" id="PF00326"/>
    </source>
</evidence>
<dbReference type="AlphaFoldDB" id="A0A1F5E8Q5"/>
<dbReference type="STRING" id="1797457.A2160_03655"/>